<evidence type="ECO:0000256" key="5">
    <source>
        <dbReference type="ARBA" id="ARBA00022832"/>
    </source>
</evidence>
<evidence type="ECO:0000259" key="12">
    <source>
        <dbReference type="PROSITE" id="PS51393"/>
    </source>
</evidence>
<keyword evidence="8" id="KW-0443">Lipid metabolism</keyword>
<comment type="caution">
    <text evidence="13">The sequence shown here is derived from an EMBL/GenBank/DDBJ whole genome shotgun (WGS) entry which is preliminary data.</text>
</comment>
<evidence type="ECO:0000256" key="1">
    <source>
        <dbReference type="ARBA" id="ARBA00009419"/>
    </source>
</evidence>
<dbReference type="PROSITE" id="PS51393">
    <property type="entry name" value="LIPOXYGENASE_3"/>
    <property type="match status" value="1"/>
</dbReference>
<dbReference type="Gene3D" id="2.60.60.20">
    <property type="entry name" value="PLAT/LH2 domain"/>
    <property type="match status" value="1"/>
</dbReference>
<dbReference type="InterPro" id="IPR001024">
    <property type="entry name" value="PLAT/LH2_dom"/>
</dbReference>
<evidence type="ECO:0000256" key="6">
    <source>
        <dbReference type="ARBA" id="ARBA00022964"/>
    </source>
</evidence>
<evidence type="ECO:0000256" key="4">
    <source>
        <dbReference type="ARBA" id="ARBA00022767"/>
    </source>
</evidence>
<evidence type="ECO:0000313" key="14">
    <source>
        <dbReference type="Proteomes" id="UP001341840"/>
    </source>
</evidence>
<dbReference type="Pfam" id="PF00305">
    <property type="entry name" value="Lipoxygenase"/>
    <property type="match status" value="1"/>
</dbReference>
<dbReference type="InterPro" id="IPR013819">
    <property type="entry name" value="LipOase_C"/>
</dbReference>
<dbReference type="InterPro" id="IPR036392">
    <property type="entry name" value="PLAT/LH2_dom_sf"/>
</dbReference>
<organism evidence="13 14">
    <name type="scientific">Stylosanthes scabra</name>
    <dbReference type="NCBI Taxonomy" id="79078"/>
    <lineage>
        <taxon>Eukaryota</taxon>
        <taxon>Viridiplantae</taxon>
        <taxon>Streptophyta</taxon>
        <taxon>Embryophyta</taxon>
        <taxon>Tracheophyta</taxon>
        <taxon>Spermatophyta</taxon>
        <taxon>Magnoliopsida</taxon>
        <taxon>eudicotyledons</taxon>
        <taxon>Gunneridae</taxon>
        <taxon>Pentapetalae</taxon>
        <taxon>rosids</taxon>
        <taxon>fabids</taxon>
        <taxon>Fabales</taxon>
        <taxon>Fabaceae</taxon>
        <taxon>Papilionoideae</taxon>
        <taxon>50 kb inversion clade</taxon>
        <taxon>dalbergioids sensu lato</taxon>
        <taxon>Dalbergieae</taxon>
        <taxon>Pterocarpus clade</taxon>
        <taxon>Stylosanthes</taxon>
    </lineage>
</organism>
<keyword evidence="3" id="KW-0479">Metal-binding</keyword>
<sequence>MNEMEEGIKRVSSMRKCSNVVKTKIVNNLNPICHAAGQKLTLKGKFLITRTQDQRKSSIPGKLISVQIYSGTEVDPSTGKGKLSEKALLKHDVTMKHDNGDTQTMIYKIRINVDSHFGTPRAFVIQNQYKKRFFLQSASIETCNNNNQQIIIHFDCNSWVYPIKKTKSDRLFFSNACYIPSQTPRALLELRNEELERLRGDGSGESEERKDWERIYEYDCYNDLSDPDKGPEYLRPRLGGSWLYQYPRRLRTGRYPSASGPANERRPSNFEIYVPSDERFSPNKMKELKSNCIHALAHFLSPKAAEPLLQQCSKSFESFEEILDLLFSTNRNQRIEGWVRDNLKKFLPIQNLEEIIRAIKNKPLELPIPEILSENAWVWKDDIEFGRQMLAGTHPIKIQCLKPHQHSCTLVTVIYTPVHTINPDGLIIGNPEYDRIKELEGYH</sequence>
<dbReference type="InterPro" id="IPR036226">
    <property type="entry name" value="LipOase_C_sf"/>
</dbReference>
<dbReference type="InterPro" id="IPR001246">
    <property type="entry name" value="LipOase_plant"/>
</dbReference>
<dbReference type="PROSITE" id="PS50095">
    <property type="entry name" value="PLAT"/>
    <property type="match status" value="1"/>
</dbReference>
<comment type="caution">
    <text evidence="10">Lacks conserved residue(s) required for the propagation of feature annotation.</text>
</comment>
<keyword evidence="14" id="KW-1185">Reference proteome</keyword>
<dbReference type="SUPFAM" id="SSF49723">
    <property type="entry name" value="Lipase/lipooxygenase domain (PLAT/LH2 domain)"/>
    <property type="match status" value="1"/>
</dbReference>
<dbReference type="PANTHER" id="PTHR11771">
    <property type="entry name" value="LIPOXYGENASE"/>
    <property type="match status" value="1"/>
</dbReference>
<dbReference type="Gene3D" id="4.10.375.10">
    <property type="entry name" value="Lipoxygenase-1, Domain 2"/>
    <property type="match status" value="1"/>
</dbReference>
<evidence type="ECO:0000256" key="10">
    <source>
        <dbReference type="PROSITE-ProRule" id="PRU00152"/>
    </source>
</evidence>
<dbReference type="PRINTS" id="PR00468">
    <property type="entry name" value="PLTLPOXGNASE"/>
</dbReference>
<evidence type="ECO:0000256" key="9">
    <source>
        <dbReference type="ARBA" id="ARBA00023160"/>
    </source>
</evidence>
<evidence type="ECO:0000256" key="7">
    <source>
        <dbReference type="ARBA" id="ARBA00023002"/>
    </source>
</evidence>
<evidence type="ECO:0000256" key="2">
    <source>
        <dbReference type="ARBA" id="ARBA00022516"/>
    </source>
</evidence>
<comment type="similarity">
    <text evidence="1">Belongs to the lipoxygenase family.</text>
</comment>
<gene>
    <name evidence="13" type="ORF">PIB30_093065</name>
</gene>
<dbReference type="InterPro" id="IPR000907">
    <property type="entry name" value="LipOase"/>
</dbReference>
<proteinExistence type="inferred from homology"/>
<dbReference type="Proteomes" id="UP001341840">
    <property type="component" value="Unassembled WGS sequence"/>
</dbReference>
<protein>
    <submittedName>
        <fullName evidence="13">Uncharacterized protein</fullName>
    </submittedName>
</protein>
<keyword evidence="9" id="KW-0275">Fatty acid biosynthesis</keyword>
<evidence type="ECO:0000256" key="3">
    <source>
        <dbReference type="ARBA" id="ARBA00022723"/>
    </source>
</evidence>
<keyword evidence="4" id="KW-0925">Oxylipin biosynthesis</keyword>
<keyword evidence="6" id="KW-0223">Dioxygenase</keyword>
<dbReference type="Gene3D" id="4.10.372.10">
    <property type="entry name" value="Lipoxygenase-1, Domain 3"/>
    <property type="match status" value="1"/>
</dbReference>
<reference evidence="13 14" key="1">
    <citation type="journal article" date="2023" name="Plants (Basel)">
        <title>Bridging the Gap: Combining Genomics and Transcriptomics Approaches to Understand Stylosanthes scabra, an Orphan Legume from the Brazilian Caatinga.</title>
        <authorList>
            <person name="Ferreira-Neto J.R.C."/>
            <person name="da Silva M.D."/>
            <person name="Binneck E."/>
            <person name="de Melo N.F."/>
            <person name="da Silva R.H."/>
            <person name="de Melo A.L.T.M."/>
            <person name="Pandolfi V."/>
            <person name="Bustamante F.O."/>
            <person name="Brasileiro-Vidal A.C."/>
            <person name="Benko-Iseppon A.M."/>
        </authorList>
    </citation>
    <scope>NUCLEOTIDE SEQUENCE [LARGE SCALE GENOMIC DNA]</scope>
    <source>
        <tissue evidence="13">Leaves</tissue>
    </source>
</reference>
<keyword evidence="5" id="KW-0276">Fatty acid metabolism</keyword>
<feature type="domain" description="Lipoxygenase" evidence="12">
    <location>
        <begin position="177"/>
        <end position="443"/>
    </location>
</feature>
<feature type="domain" description="PLAT" evidence="11">
    <location>
        <begin position="44"/>
        <end position="174"/>
    </location>
</feature>
<dbReference type="SMART" id="SM00308">
    <property type="entry name" value="LH2"/>
    <property type="match status" value="1"/>
</dbReference>
<dbReference type="Pfam" id="PF01477">
    <property type="entry name" value="PLAT"/>
    <property type="match status" value="1"/>
</dbReference>
<feature type="non-terminal residue" evidence="13">
    <location>
        <position position="443"/>
    </location>
</feature>
<name>A0ABU6VW00_9FABA</name>
<dbReference type="SUPFAM" id="SSF48484">
    <property type="entry name" value="Lipoxigenase"/>
    <property type="match status" value="1"/>
</dbReference>
<accession>A0ABU6VW00</accession>
<evidence type="ECO:0000259" key="11">
    <source>
        <dbReference type="PROSITE" id="PS50095"/>
    </source>
</evidence>
<keyword evidence="2" id="KW-0444">Lipid biosynthesis</keyword>
<evidence type="ECO:0000256" key="8">
    <source>
        <dbReference type="ARBA" id="ARBA00023098"/>
    </source>
</evidence>
<dbReference type="EMBL" id="JASCZI010152996">
    <property type="protein sequence ID" value="MED6176935.1"/>
    <property type="molecule type" value="Genomic_DNA"/>
</dbReference>
<keyword evidence="7" id="KW-0560">Oxidoreductase</keyword>
<dbReference type="Gene3D" id="3.10.450.60">
    <property type="match status" value="1"/>
</dbReference>
<evidence type="ECO:0000313" key="13">
    <source>
        <dbReference type="EMBL" id="MED6176935.1"/>
    </source>
</evidence>
<dbReference type="InterPro" id="IPR027433">
    <property type="entry name" value="Lipoxygenase_dom_3"/>
</dbReference>